<evidence type="ECO:0000256" key="11">
    <source>
        <dbReference type="ARBA" id="ARBA00048679"/>
    </source>
</evidence>
<dbReference type="Gene3D" id="2.115.10.10">
    <property type="entry name" value="Tachylectin 2"/>
    <property type="match status" value="1"/>
</dbReference>
<keyword evidence="4" id="KW-0732">Signal</keyword>
<keyword evidence="6" id="KW-0472">Membrane</keyword>
<protein>
    <recommendedName>
        <fullName evidence="2">non-specific serine/threonine protein kinase</fullName>
        <ecNumber evidence="2">2.7.11.1</ecNumber>
    </recommendedName>
</protein>
<keyword evidence="13" id="KW-1185">Reference proteome</keyword>
<evidence type="ECO:0000313" key="12">
    <source>
        <dbReference type="EMBL" id="BAP56696.1"/>
    </source>
</evidence>
<dbReference type="Proteomes" id="UP000031623">
    <property type="component" value="Chromosome"/>
</dbReference>
<keyword evidence="7" id="KW-1015">Disulfide bond</keyword>
<evidence type="ECO:0000256" key="2">
    <source>
        <dbReference type="ARBA" id="ARBA00012513"/>
    </source>
</evidence>
<dbReference type="AlphaFoldDB" id="A0A090BVE1"/>
<dbReference type="GO" id="GO:0004674">
    <property type="term" value="F:protein serine/threonine kinase activity"/>
    <property type="evidence" value="ECO:0007669"/>
    <property type="project" value="UniProtKB-KW"/>
</dbReference>
<dbReference type="SUPFAM" id="SSF50985">
    <property type="entry name" value="RCC1/BLIP-II"/>
    <property type="match status" value="1"/>
</dbReference>
<keyword evidence="9" id="KW-0325">Glycoprotein</keyword>
<gene>
    <name evidence="12" type="ORF">THII_2399</name>
</gene>
<evidence type="ECO:0000256" key="6">
    <source>
        <dbReference type="ARBA" id="ARBA00023136"/>
    </source>
</evidence>
<evidence type="ECO:0000256" key="5">
    <source>
        <dbReference type="ARBA" id="ARBA00022989"/>
    </source>
</evidence>
<evidence type="ECO:0000256" key="10">
    <source>
        <dbReference type="ARBA" id="ARBA00047899"/>
    </source>
</evidence>
<comment type="catalytic activity">
    <reaction evidence="10">
        <text>L-threonyl-[protein] + ATP = O-phospho-L-threonyl-[protein] + ADP + H(+)</text>
        <dbReference type="Rhea" id="RHEA:46608"/>
        <dbReference type="Rhea" id="RHEA-COMP:11060"/>
        <dbReference type="Rhea" id="RHEA-COMP:11605"/>
        <dbReference type="ChEBI" id="CHEBI:15378"/>
        <dbReference type="ChEBI" id="CHEBI:30013"/>
        <dbReference type="ChEBI" id="CHEBI:30616"/>
        <dbReference type="ChEBI" id="CHEBI:61977"/>
        <dbReference type="ChEBI" id="CHEBI:456216"/>
        <dbReference type="EC" id="2.7.11.1"/>
    </reaction>
</comment>
<dbReference type="EMBL" id="AP014633">
    <property type="protein sequence ID" value="BAP56696.1"/>
    <property type="molecule type" value="Genomic_DNA"/>
</dbReference>
<evidence type="ECO:0000313" key="13">
    <source>
        <dbReference type="Proteomes" id="UP000031623"/>
    </source>
</evidence>
<proteinExistence type="predicted"/>
<reference evidence="12 13" key="1">
    <citation type="journal article" date="2014" name="ISME J.">
        <title>Ecophysiology of Thioploca ingrica as revealed by the complete genome sequence supplemented with proteomic evidence.</title>
        <authorList>
            <person name="Kojima H."/>
            <person name="Ogura Y."/>
            <person name="Yamamoto N."/>
            <person name="Togashi T."/>
            <person name="Mori H."/>
            <person name="Watanabe T."/>
            <person name="Nemoto F."/>
            <person name="Kurokawa K."/>
            <person name="Hayashi T."/>
            <person name="Fukui M."/>
        </authorList>
    </citation>
    <scope>NUCLEOTIDE SEQUENCE [LARGE SCALE GENOMIC DNA]</scope>
</reference>
<dbReference type="PANTHER" id="PTHR47460:SF1">
    <property type="entry name" value="SERINE_THREONINE-PROTEIN KINASE-LIKE PROTEIN ACR4"/>
    <property type="match status" value="1"/>
</dbReference>
<evidence type="ECO:0000256" key="3">
    <source>
        <dbReference type="ARBA" id="ARBA00022692"/>
    </source>
</evidence>
<comment type="catalytic activity">
    <reaction evidence="11">
        <text>L-seryl-[protein] + ATP = O-phospho-L-seryl-[protein] + ADP + H(+)</text>
        <dbReference type="Rhea" id="RHEA:17989"/>
        <dbReference type="Rhea" id="RHEA-COMP:9863"/>
        <dbReference type="Rhea" id="RHEA-COMP:11604"/>
        <dbReference type="ChEBI" id="CHEBI:15378"/>
        <dbReference type="ChEBI" id="CHEBI:29999"/>
        <dbReference type="ChEBI" id="CHEBI:30616"/>
        <dbReference type="ChEBI" id="CHEBI:83421"/>
        <dbReference type="ChEBI" id="CHEBI:456216"/>
        <dbReference type="EC" id="2.7.11.1"/>
    </reaction>
</comment>
<name>A0A090BVE1_9GAMM</name>
<dbReference type="HOGENOM" id="CLU_479752_0_0_6"/>
<comment type="subcellular location">
    <subcellularLocation>
        <location evidence="1">Membrane</location>
        <topology evidence="1">Single-pass type I membrane protein</topology>
    </subcellularLocation>
</comment>
<dbReference type="Gene3D" id="2.130.10.30">
    <property type="entry name" value="Regulator of chromosome condensation 1/beta-lactamase-inhibitor protein II"/>
    <property type="match status" value="2"/>
</dbReference>
<evidence type="ECO:0000256" key="8">
    <source>
        <dbReference type="ARBA" id="ARBA00023170"/>
    </source>
</evidence>
<evidence type="ECO:0000256" key="4">
    <source>
        <dbReference type="ARBA" id="ARBA00022729"/>
    </source>
</evidence>
<dbReference type="SUPFAM" id="SSF82171">
    <property type="entry name" value="DPP6 N-terminal domain-like"/>
    <property type="match status" value="1"/>
</dbReference>
<evidence type="ECO:0000256" key="9">
    <source>
        <dbReference type="ARBA" id="ARBA00023180"/>
    </source>
</evidence>
<dbReference type="InterPro" id="IPR009091">
    <property type="entry name" value="RCC1/BLIP-II"/>
</dbReference>
<dbReference type="GO" id="GO:0016020">
    <property type="term" value="C:membrane"/>
    <property type="evidence" value="ECO:0007669"/>
    <property type="project" value="UniProtKB-SubCell"/>
</dbReference>
<evidence type="ECO:0000256" key="1">
    <source>
        <dbReference type="ARBA" id="ARBA00004479"/>
    </source>
</evidence>
<keyword evidence="5" id="KW-1133">Transmembrane helix</keyword>
<sequence>MIILVFILLILICLNLFKTPAKILTLFFFLIMSIKASATVLSAGDWHNCAIQADNTIVCWGSNGWGQAIPPPGLFSQVSAGYTRSCGIRMDKTVTCWGLNAKRSTFDGLFSQMSVGGGQDCGIKTDGSISCSSTDDEIPTGRFSQISAGFSHVCAITQADKTIKCWGVDKKGKGSTSPPPGTFLQLDAGEDHSCAIKPDGSSVWWGWNPDVRGSPPLDNTYKQISVASYFSCALQRDNTVVCFGPQDLAQSEGIRLPKSTCRCPYPNDLNQKGAVCACSTKDTFARVEVGHSHACAIQPDNNVICWGYDREGQAMAPMGLRVKSSNSESCLVYGIHDDTKSTQTFIVNISPGAEINIHPRSRLDKSYHLESLDVSPLNNRLYAASEEGFLYEIRNGAQVLSEIGETGFNQVKALSFHPDGTLWGWSQGSGLFKIDKTDEGGLNLATTEEVLPYSGSIKIEDISWNTSGTILYGIENEKQNSRLWAYFKNDNSVRPICEELISSLNAQVSALETSPNDDLILGFKADKDLAFSIIKIQAEGQTCQLLQSGKITTEYNDIKGIAWPNCHH</sequence>
<dbReference type="Pfam" id="PF13540">
    <property type="entry name" value="RCC1_2"/>
    <property type="match status" value="2"/>
</dbReference>
<keyword evidence="3" id="KW-0812">Transmembrane</keyword>
<organism evidence="12 13">
    <name type="scientific">Thioploca ingrica</name>
    <dbReference type="NCBI Taxonomy" id="40754"/>
    <lineage>
        <taxon>Bacteria</taxon>
        <taxon>Pseudomonadati</taxon>
        <taxon>Pseudomonadota</taxon>
        <taxon>Gammaproteobacteria</taxon>
        <taxon>Thiotrichales</taxon>
        <taxon>Thiotrichaceae</taxon>
        <taxon>Thioploca</taxon>
    </lineage>
</organism>
<accession>A0A090BVE1</accession>
<dbReference type="OrthoDB" id="5625894at2"/>
<dbReference type="STRING" id="40754.THII_2399"/>
<evidence type="ECO:0000256" key="7">
    <source>
        <dbReference type="ARBA" id="ARBA00023157"/>
    </source>
</evidence>
<dbReference type="EC" id="2.7.11.1" evidence="2"/>
<dbReference type="KEGG" id="tig:THII_2399"/>
<keyword evidence="8" id="KW-0675">Receptor</keyword>
<dbReference type="PANTHER" id="PTHR47460">
    <property type="entry name" value="SERINE/THREONINE-PROTEIN KINASE-LIKE PROTEIN ACR4"/>
    <property type="match status" value="1"/>
</dbReference>